<protein>
    <recommendedName>
        <fullName evidence="4">Lipoprotein</fullName>
    </recommendedName>
</protein>
<reference evidence="2 3" key="1">
    <citation type="submission" date="2019-08" db="EMBL/GenBank/DDBJ databases">
        <authorList>
            <person name="Dong K."/>
        </authorList>
    </citation>
    <scope>NUCLEOTIDE SEQUENCE [LARGE SCALE GENOMIC DNA]</scope>
    <source>
        <strain evidence="2 3">M4-8</strain>
    </source>
</reference>
<evidence type="ECO:0000256" key="1">
    <source>
        <dbReference type="SAM" id="SignalP"/>
    </source>
</evidence>
<dbReference type="AlphaFoldDB" id="A0A5C8HME0"/>
<feature type="signal peptide" evidence="1">
    <location>
        <begin position="1"/>
        <end position="23"/>
    </location>
</feature>
<feature type="chain" id="PRO_5023091457" description="Lipoprotein" evidence="1">
    <location>
        <begin position="24"/>
        <end position="194"/>
    </location>
</feature>
<gene>
    <name evidence="2" type="ORF">FVP60_09365</name>
</gene>
<evidence type="ECO:0000313" key="2">
    <source>
        <dbReference type="EMBL" id="TXK03977.1"/>
    </source>
</evidence>
<dbReference type="RefSeq" id="WP_147826033.1">
    <property type="nucleotide sequence ID" value="NZ_BAAARG010000003.1"/>
</dbReference>
<comment type="caution">
    <text evidence="2">The sequence shown here is derived from an EMBL/GenBank/DDBJ whole genome shotgun (WGS) entry which is preliminary data.</text>
</comment>
<organism evidence="2 3">
    <name type="scientific">Microbacterium mitrae</name>
    <dbReference type="NCBI Taxonomy" id="664640"/>
    <lineage>
        <taxon>Bacteria</taxon>
        <taxon>Bacillati</taxon>
        <taxon>Actinomycetota</taxon>
        <taxon>Actinomycetes</taxon>
        <taxon>Micrococcales</taxon>
        <taxon>Microbacteriaceae</taxon>
        <taxon>Microbacterium</taxon>
    </lineage>
</organism>
<dbReference type="EMBL" id="VRSW01000003">
    <property type="protein sequence ID" value="TXK03977.1"/>
    <property type="molecule type" value="Genomic_DNA"/>
</dbReference>
<keyword evidence="3" id="KW-1185">Reference proteome</keyword>
<accession>A0A5C8HME0</accession>
<name>A0A5C8HME0_9MICO</name>
<dbReference type="PROSITE" id="PS51257">
    <property type="entry name" value="PROKAR_LIPOPROTEIN"/>
    <property type="match status" value="1"/>
</dbReference>
<proteinExistence type="predicted"/>
<evidence type="ECO:0008006" key="4">
    <source>
        <dbReference type="Google" id="ProtNLM"/>
    </source>
</evidence>
<dbReference type="Proteomes" id="UP000321196">
    <property type="component" value="Unassembled WGS sequence"/>
</dbReference>
<keyword evidence="1" id="KW-0732">Signal</keyword>
<evidence type="ECO:0000313" key="3">
    <source>
        <dbReference type="Proteomes" id="UP000321196"/>
    </source>
</evidence>
<sequence length="194" mass="20305">MKKQLIAAAVIVGGMLALSGCVASQTGGSDDPKVITVPESLTPTNVPDPVQKVDAACASSWVKFERLLTQYDAESARLAADAQVEFNPDDPFDIPRDAAGAADYYAGLSTLTVTFGTELVAVADSVTNPQVTEVIDEIADGHIDAGEFLAVYADPATSDDDIADFEDDYFETYAAMSQYASLCGETLTGGTSDS</sequence>